<dbReference type="PANTHER" id="PTHR46825">
    <property type="entry name" value="D-ALANYL-D-ALANINE-CARBOXYPEPTIDASE/ENDOPEPTIDASE AMPH"/>
    <property type="match status" value="1"/>
</dbReference>
<dbReference type="InterPro" id="IPR012338">
    <property type="entry name" value="Beta-lactam/transpept-like"/>
</dbReference>
<sequence length="380" mass="39971">MPEPAPRTPTNPADVRNAIDAVTQRYVNGPTSVPGAAVAVVDLRSPNLAAGYASCAGRSDLRTDEPVTASTPFPIGSVTKLFTSLLTALSVVQGRASLSDSVSDYLHLDPPIASVAGLHRVTLLELATHTSGMEDLAGGVSVELFDDEPASARLVDYWRSYAPPPDLPACWCYSNRGFVTLGFAVSGLFGMTGNAYNTLLADEVTAPLGLQSTTAHPAVPYATGYVWQDQTNQPTDTIPADLKSTASDMITFLRATLADPSLPLPTELADALLLIRADHGSYPICHSTHDMLMGLGWQQPLIGGGSGPTRMLYKNGEVPGYSCALEVVPTQGIGVAALTNQSIAPRPSPPEQPTSPPLHPPQTATQLAGALRETLRPSRV</sequence>
<dbReference type="InterPro" id="IPR050491">
    <property type="entry name" value="AmpC-like"/>
</dbReference>
<accession>A0ABP7AYS2</accession>
<protein>
    <submittedName>
        <fullName evidence="3">Serine hydrolase</fullName>
    </submittedName>
</protein>
<dbReference type="Proteomes" id="UP001501490">
    <property type="component" value="Unassembled WGS sequence"/>
</dbReference>
<feature type="region of interest" description="Disordered" evidence="1">
    <location>
        <begin position="342"/>
        <end position="365"/>
    </location>
</feature>
<dbReference type="RefSeq" id="WP_344810133.1">
    <property type="nucleotide sequence ID" value="NZ_BAABAB010000057.1"/>
</dbReference>
<evidence type="ECO:0000259" key="2">
    <source>
        <dbReference type="Pfam" id="PF00144"/>
    </source>
</evidence>
<dbReference type="GO" id="GO:0016787">
    <property type="term" value="F:hydrolase activity"/>
    <property type="evidence" value="ECO:0007669"/>
    <property type="project" value="UniProtKB-KW"/>
</dbReference>
<proteinExistence type="predicted"/>
<comment type="caution">
    <text evidence="3">The sequence shown here is derived from an EMBL/GenBank/DDBJ whole genome shotgun (WGS) entry which is preliminary data.</text>
</comment>
<dbReference type="InterPro" id="IPR001466">
    <property type="entry name" value="Beta-lactam-related"/>
</dbReference>
<organism evidence="3 4">
    <name type="scientific">Microlunatus ginsengisoli</name>
    <dbReference type="NCBI Taxonomy" id="363863"/>
    <lineage>
        <taxon>Bacteria</taxon>
        <taxon>Bacillati</taxon>
        <taxon>Actinomycetota</taxon>
        <taxon>Actinomycetes</taxon>
        <taxon>Propionibacteriales</taxon>
        <taxon>Propionibacteriaceae</taxon>
        <taxon>Microlunatus</taxon>
    </lineage>
</organism>
<keyword evidence="3" id="KW-0378">Hydrolase</keyword>
<evidence type="ECO:0000313" key="4">
    <source>
        <dbReference type="Proteomes" id="UP001501490"/>
    </source>
</evidence>
<dbReference type="PANTHER" id="PTHR46825:SF8">
    <property type="entry name" value="BETA-LACTAMASE-RELATED"/>
    <property type="match status" value="1"/>
</dbReference>
<feature type="domain" description="Beta-lactamase-related" evidence="2">
    <location>
        <begin position="32"/>
        <end position="343"/>
    </location>
</feature>
<evidence type="ECO:0000313" key="3">
    <source>
        <dbReference type="EMBL" id="GAA3643786.1"/>
    </source>
</evidence>
<feature type="compositionally biased region" description="Pro residues" evidence="1">
    <location>
        <begin position="346"/>
        <end position="360"/>
    </location>
</feature>
<evidence type="ECO:0000256" key="1">
    <source>
        <dbReference type="SAM" id="MobiDB-lite"/>
    </source>
</evidence>
<keyword evidence="4" id="KW-1185">Reference proteome</keyword>
<dbReference type="Pfam" id="PF00144">
    <property type="entry name" value="Beta-lactamase"/>
    <property type="match status" value="1"/>
</dbReference>
<reference evidence="4" key="1">
    <citation type="journal article" date="2019" name="Int. J. Syst. Evol. Microbiol.">
        <title>The Global Catalogue of Microorganisms (GCM) 10K type strain sequencing project: providing services to taxonomists for standard genome sequencing and annotation.</title>
        <authorList>
            <consortium name="The Broad Institute Genomics Platform"/>
            <consortium name="The Broad Institute Genome Sequencing Center for Infectious Disease"/>
            <person name="Wu L."/>
            <person name="Ma J."/>
        </authorList>
    </citation>
    <scope>NUCLEOTIDE SEQUENCE [LARGE SCALE GENOMIC DNA]</scope>
    <source>
        <strain evidence="4">JCM 16929</strain>
    </source>
</reference>
<dbReference type="SUPFAM" id="SSF56601">
    <property type="entry name" value="beta-lactamase/transpeptidase-like"/>
    <property type="match status" value="1"/>
</dbReference>
<gene>
    <name evidence="3" type="ORF">GCM10022236_53030</name>
</gene>
<name>A0ABP7AYS2_9ACTN</name>
<dbReference type="EMBL" id="BAABAB010000057">
    <property type="protein sequence ID" value="GAA3643786.1"/>
    <property type="molecule type" value="Genomic_DNA"/>
</dbReference>
<dbReference type="Gene3D" id="3.40.710.10">
    <property type="entry name" value="DD-peptidase/beta-lactamase superfamily"/>
    <property type="match status" value="1"/>
</dbReference>